<sequence length="136" mass="15854">MFLPCPKDEIAMNTAITIWNRVISHTGLFQNIISDGDPELASELWTDLHQLFGMKLSFQNAYHPQTDGLEERMIQTSEEMINRLFSYGDEFKESDDFNRHWCTLIPNLEIEYKTSIYSSTGKAPEMLEKCWNPRIS</sequence>
<gene>
    <name evidence="3" type="ORF">O181_095000</name>
</gene>
<dbReference type="PROSITE" id="PS50994">
    <property type="entry name" value="INTEGRASE"/>
    <property type="match status" value="1"/>
</dbReference>
<dbReference type="GO" id="GO:0015074">
    <property type="term" value="P:DNA integration"/>
    <property type="evidence" value="ECO:0007669"/>
    <property type="project" value="InterPro"/>
</dbReference>
<dbReference type="GO" id="GO:0003723">
    <property type="term" value="F:RNA binding"/>
    <property type="evidence" value="ECO:0007669"/>
    <property type="project" value="UniProtKB-KW"/>
</dbReference>
<evidence type="ECO:0000259" key="2">
    <source>
        <dbReference type="PROSITE" id="PS50994"/>
    </source>
</evidence>
<reference evidence="3" key="1">
    <citation type="submission" date="2021-03" db="EMBL/GenBank/DDBJ databases">
        <title>Draft genome sequence of rust myrtle Austropuccinia psidii MF-1, a brazilian biotype.</title>
        <authorList>
            <person name="Quecine M.C."/>
            <person name="Pachon D.M.R."/>
            <person name="Bonatelli M.L."/>
            <person name="Correr F.H."/>
            <person name="Franceschini L.M."/>
            <person name="Leite T.F."/>
            <person name="Margarido G.R.A."/>
            <person name="Almeida C.A."/>
            <person name="Ferrarezi J.A."/>
            <person name="Labate C.A."/>
        </authorList>
    </citation>
    <scope>NUCLEOTIDE SEQUENCE</scope>
    <source>
        <strain evidence="3">MF-1</strain>
    </source>
</reference>
<comment type="caution">
    <text evidence="3">The sequence shown here is derived from an EMBL/GenBank/DDBJ whole genome shotgun (WGS) entry which is preliminary data.</text>
</comment>
<keyword evidence="4" id="KW-1185">Reference proteome</keyword>
<protein>
    <recommendedName>
        <fullName evidence="2">Integrase catalytic domain-containing protein</fullName>
    </recommendedName>
</protein>
<keyword evidence="1" id="KW-0694">RNA-binding</keyword>
<name>A0A9Q3J321_9BASI</name>
<dbReference type="InterPro" id="IPR012337">
    <property type="entry name" value="RNaseH-like_sf"/>
</dbReference>
<dbReference type="Gene3D" id="3.30.420.10">
    <property type="entry name" value="Ribonuclease H-like superfamily/Ribonuclease H"/>
    <property type="match status" value="1"/>
</dbReference>
<evidence type="ECO:0000256" key="1">
    <source>
        <dbReference type="ARBA" id="ARBA00022884"/>
    </source>
</evidence>
<dbReference type="PANTHER" id="PTHR37984">
    <property type="entry name" value="PROTEIN CBG26694"/>
    <property type="match status" value="1"/>
</dbReference>
<accession>A0A9Q3J321</accession>
<feature type="domain" description="Integrase catalytic" evidence="2">
    <location>
        <begin position="1"/>
        <end position="132"/>
    </location>
</feature>
<dbReference type="GO" id="GO:0005634">
    <property type="term" value="C:nucleus"/>
    <property type="evidence" value="ECO:0007669"/>
    <property type="project" value="UniProtKB-ARBA"/>
</dbReference>
<dbReference type="SUPFAM" id="SSF53098">
    <property type="entry name" value="Ribonuclease H-like"/>
    <property type="match status" value="1"/>
</dbReference>
<dbReference type="InterPro" id="IPR036397">
    <property type="entry name" value="RNaseH_sf"/>
</dbReference>
<dbReference type="PANTHER" id="PTHR37984:SF5">
    <property type="entry name" value="PROTEIN NYNRIN-LIKE"/>
    <property type="match status" value="1"/>
</dbReference>
<evidence type="ECO:0000313" key="3">
    <source>
        <dbReference type="EMBL" id="MBW0555285.1"/>
    </source>
</evidence>
<proteinExistence type="predicted"/>
<organism evidence="3 4">
    <name type="scientific">Austropuccinia psidii MF-1</name>
    <dbReference type="NCBI Taxonomy" id="1389203"/>
    <lineage>
        <taxon>Eukaryota</taxon>
        <taxon>Fungi</taxon>
        <taxon>Dikarya</taxon>
        <taxon>Basidiomycota</taxon>
        <taxon>Pucciniomycotina</taxon>
        <taxon>Pucciniomycetes</taxon>
        <taxon>Pucciniales</taxon>
        <taxon>Sphaerophragmiaceae</taxon>
        <taxon>Austropuccinia</taxon>
    </lineage>
</organism>
<dbReference type="InterPro" id="IPR001584">
    <property type="entry name" value="Integrase_cat-core"/>
</dbReference>
<dbReference type="Proteomes" id="UP000765509">
    <property type="component" value="Unassembled WGS sequence"/>
</dbReference>
<dbReference type="AlphaFoldDB" id="A0A9Q3J321"/>
<evidence type="ECO:0000313" key="4">
    <source>
        <dbReference type="Proteomes" id="UP000765509"/>
    </source>
</evidence>
<dbReference type="OrthoDB" id="2273864at2759"/>
<dbReference type="EMBL" id="AVOT02062200">
    <property type="protein sequence ID" value="MBW0555285.1"/>
    <property type="molecule type" value="Genomic_DNA"/>
</dbReference>
<dbReference type="InterPro" id="IPR050951">
    <property type="entry name" value="Retrovirus_Pol_polyprotein"/>
</dbReference>